<dbReference type="EMBL" id="JAVDYC010000001">
    <property type="protein sequence ID" value="MDR7324242.1"/>
    <property type="molecule type" value="Genomic_DNA"/>
</dbReference>
<proteinExistence type="predicted"/>
<keyword evidence="2" id="KW-1185">Reference proteome</keyword>
<comment type="caution">
    <text evidence="1">The sequence shown here is derived from an EMBL/GenBank/DDBJ whole genome shotgun (WGS) entry which is preliminary data.</text>
</comment>
<reference evidence="1 2" key="1">
    <citation type="submission" date="2023-07" db="EMBL/GenBank/DDBJ databases">
        <title>Sequencing the genomes of 1000 actinobacteria strains.</title>
        <authorList>
            <person name="Klenk H.-P."/>
        </authorList>
    </citation>
    <scope>NUCLEOTIDE SEQUENCE [LARGE SCALE GENOMIC DNA]</scope>
    <source>
        <strain evidence="1 2">DSM 44711</strain>
    </source>
</reference>
<dbReference type="Proteomes" id="UP001183629">
    <property type="component" value="Unassembled WGS sequence"/>
</dbReference>
<dbReference type="EC" id="2.7.1.48" evidence="1"/>
<evidence type="ECO:0000313" key="1">
    <source>
        <dbReference type="EMBL" id="MDR7324242.1"/>
    </source>
</evidence>
<protein>
    <submittedName>
        <fullName evidence="1">Uridine kinase</fullName>
        <ecNumber evidence="1">2.7.1.48</ecNumber>
    </submittedName>
</protein>
<evidence type="ECO:0000313" key="2">
    <source>
        <dbReference type="Proteomes" id="UP001183629"/>
    </source>
</evidence>
<gene>
    <name evidence="1" type="ORF">J2S44_004492</name>
</gene>
<dbReference type="GO" id="GO:0004849">
    <property type="term" value="F:uridine kinase activity"/>
    <property type="evidence" value="ECO:0007669"/>
    <property type="project" value="UniProtKB-EC"/>
</dbReference>
<dbReference type="AlphaFoldDB" id="A0AAE3ZSL5"/>
<keyword evidence="1" id="KW-0418">Kinase</keyword>
<sequence>MAVETIARLAESGRAEVPVYAIGVDRRIATRLLDLAGSPIFMAEGIFAAEIVRELRDRGLLAEAYALRRSRTVTFARRLSRDLTERRKPPALLVRRGLQLLRAEPVVLRRQVALGCRAASAGRIVREVRAMAGAPDPAGTHGEPAVN</sequence>
<name>A0AAE3ZSL5_9ACTN</name>
<organism evidence="1 2">
    <name type="scientific">Catenuloplanes niger</name>
    <dbReference type="NCBI Taxonomy" id="587534"/>
    <lineage>
        <taxon>Bacteria</taxon>
        <taxon>Bacillati</taxon>
        <taxon>Actinomycetota</taxon>
        <taxon>Actinomycetes</taxon>
        <taxon>Micromonosporales</taxon>
        <taxon>Micromonosporaceae</taxon>
        <taxon>Catenuloplanes</taxon>
    </lineage>
</organism>
<accession>A0AAE3ZSL5</accession>
<keyword evidence="1" id="KW-0808">Transferase</keyword>